<dbReference type="GO" id="GO:0003724">
    <property type="term" value="F:RNA helicase activity"/>
    <property type="evidence" value="ECO:0007669"/>
    <property type="project" value="UniProtKB-EC"/>
</dbReference>
<evidence type="ECO:0000259" key="10">
    <source>
        <dbReference type="PROSITE" id="PS51194"/>
    </source>
</evidence>
<dbReference type="InterPro" id="IPR027417">
    <property type="entry name" value="P-loop_NTPase"/>
</dbReference>
<feature type="region of interest" description="Disordered" evidence="8">
    <location>
        <begin position="499"/>
        <end position="528"/>
    </location>
</feature>
<dbReference type="Pfam" id="PF00270">
    <property type="entry name" value="DEAD"/>
    <property type="match status" value="1"/>
</dbReference>
<keyword evidence="4 6" id="KW-0067">ATP-binding</keyword>
<dbReference type="Pfam" id="PF13959">
    <property type="entry name" value="CTE_SPB4"/>
    <property type="match status" value="1"/>
</dbReference>
<evidence type="ECO:0000256" key="2">
    <source>
        <dbReference type="ARBA" id="ARBA00022801"/>
    </source>
</evidence>
<dbReference type="Pfam" id="PF00271">
    <property type="entry name" value="Helicase_C"/>
    <property type="match status" value="1"/>
</dbReference>
<evidence type="ECO:0000256" key="6">
    <source>
        <dbReference type="RuleBase" id="RU000492"/>
    </source>
</evidence>
<dbReference type="GO" id="GO:0003723">
    <property type="term" value="F:RNA binding"/>
    <property type="evidence" value="ECO:0007669"/>
    <property type="project" value="UniProtKB-UniRule"/>
</dbReference>
<dbReference type="PROSITE" id="PS51194">
    <property type="entry name" value="HELICASE_CTER"/>
    <property type="match status" value="1"/>
</dbReference>
<dbReference type="SMART" id="SM00490">
    <property type="entry name" value="HELICc"/>
    <property type="match status" value="1"/>
</dbReference>
<comment type="similarity">
    <text evidence="6">Belongs to the DEAD box helicase family.</text>
</comment>
<comment type="function">
    <text evidence="7">RNA helicase.</text>
</comment>
<dbReference type="GO" id="GO:0016787">
    <property type="term" value="F:hydrolase activity"/>
    <property type="evidence" value="ECO:0007669"/>
    <property type="project" value="UniProtKB-KW"/>
</dbReference>
<evidence type="ECO:0000256" key="3">
    <source>
        <dbReference type="ARBA" id="ARBA00022806"/>
    </source>
</evidence>
<accession>A0A6A7FYQ6</accession>
<dbReference type="InterPro" id="IPR014001">
    <property type="entry name" value="Helicase_ATP-bd"/>
</dbReference>
<evidence type="ECO:0000256" key="8">
    <source>
        <dbReference type="SAM" id="MobiDB-lite"/>
    </source>
</evidence>
<dbReference type="InterPro" id="IPR000629">
    <property type="entry name" value="RNA-helicase_DEAD-box_CS"/>
</dbReference>
<organism evidence="11">
    <name type="scientific">Hirondellea gigas</name>
    <dbReference type="NCBI Taxonomy" id="1518452"/>
    <lineage>
        <taxon>Eukaryota</taxon>
        <taxon>Metazoa</taxon>
        <taxon>Ecdysozoa</taxon>
        <taxon>Arthropoda</taxon>
        <taxon>Crustacea</taxon>
        <taxon>Multicrustacea</taxon>
        <taxon>Malacostraca</taxon>
        <taxon>Eumalacostraca</taxon>
        <taxon>Peracarida</taxon>
        <taxon>Amphipoda</taxon>
        <taxon>Amphilochidea</taxon>
        <taxon>Lysianassida</taxon>
        <taxon>Lysianassidira</taxon>
        <taxon>Lysianassoidea</taxon>
        <taxon>Lysianassidae</taxon>
        <taxon>Hirondellea</taxon>
    </lineage>
</organism>
<keyword evidence="3 6" id="KW-0347">Helicase</keyword>
<sequence length="528" mass="60300">MPRTLQDKLLKRKLKKNQEVKKTLTTIDAPVPLSSSCNGTIEETFESIKHLLSEPVYKAVKAMGYTNLTEIQSQVFNALLTSDDRPSIKAIAKTGSGKTMAYLLPVIEMINATGADDSTGTMAIVVCPTRELAMQTYGVVVELLKFCRQKAALVRGGGVKKDEAKVLHWGASIVIGTPGRLLDHLQNTERFVYNCFSTLIIDEADRLFETGFEKEMTKIINLLRGIRAHQTLMFSATDNPLVQQFSKKAFHFPPILIDLSLSQEQATVAQLQQEFMLVPSEKRFFVLFCLLANLRSKKVMVFVSSRHSIFLYMTLLNNLCVDVMYMHGHQTQEQRNVSFNQFNRQDNGVLMCTDIGARGWDIPIVDLIIQYDPPDDPREYIHRVGRTARGGRDGKALVLLRPEEWEFVNFMRAHKVQLKEKKIMWEQAEKIHGQEYSKIVELVRRNGHVKSLAKTAFRSYIRSYLSHRLKYIYDKNTIDLHKAAKSFLLDEPPFTDIDEASTNPRLKKRPAEARAEFGKQSFKKSYKK</sequence>
<dbReference type="EMBL" id="IACT01004561">
    <property type="protein sequence ID" value="LAC23748.1"/>
    <property type="molecule type" value="mRNA"/>
</dbReference>
<protein>
    <recommendedName>
        <fullName evidence="7">ATP-dependent RNA helicase</fullName>
        <ecNumber evidence="7">3.6.4.13</ecNumber>
    </recommendedName>
</protein>
<evidence type="ECO:0000256" key="5">
    <source>
        <dbReference type="ARBA" id="ARBA00022884"/>
    </source>
</evidence>
<keyword evidence="5 7" id="KW-0694">RNA-binding</keyword>
<dbReference type="InterPro" id="IPR011545">
    <property type="entry name" value="DEAD/DEAH_box_helicase_dom"/>
</dbReference>
<dbReference type="GO" id="GO:0005524">
    <property type="term" value="F:ATP binding"/>
    <property type="evidence" value="ECO:0007669"/>
    <property type="project" value="UniProtKB-UniRule"/>
</dbReference>
<feature type="domain" description="Helicase ATP-binding" evidence="9">
    <location>
        <begin position="79"/>
        <end position="256"/>
    </location>
</feature>
<keyword evidence="2 6" id="KW-0378">Hydrolase</keyword>
<dbReference type="SMART" id="SM01178">
    <property type="entry name" value="DUF4217"/>
    <property type="match status" value="1"/>
</dbReference>
<evidence type="ECO:0000313" key="11">
    <source>
        <dbReference type="EMBL" id="LAC23748.1"/>
    </source>
</evidence>
<dbReference type="AlphaFoldDB" id="A0A6A7FYQ6"/>
<dbReference type="InterPro" id="IPR001650">
    <property type="entry name" value="Helicase_C-like"/>
</dbReference>
<proteinExistence type="evidence at transcript level"/>
<feature type="domain" description="Helicase C-terminal" evidence="10">
    <location>
        <begin position="270"/>
        <end position="437"/>
    </location>
</feature>
<comment type="catalytic activity">
    <reaction evidence="7">
        <text>ATP + H2O = ADP + phosphate + H(+)</text>
        <dbReference type="Rhea" id="RHEA:13065"/>
        <dbReference type="ChEBI" id="CHEBI:15377"/>
        <dbReference type="ChEBI" id="CHEBI:15378"/>
        <dbReference type="ChEBI" id="CHEBI:30616"/>
        <dbReference type="ChEBI" id="CHEBI:43474"/>
        <dbReference type="ChEBI" id="CHEBI:456216"/>
        <dbReference type="EC" id="3.6.4.13"/>
    </reaction>
</comment>
<dbReference type="SMART" id="SM00487">
    <property type="entry name" value="DEXDc"/>
    <property type="match status" value="1"/>
</dbReference>
<keyword evidence="1 6" id="KW-0547">Nucleotide-binding</keyword>
<comment type="domain">
    <text evidence="7">The Q motif is unique to and characteristic of the DEAD box family of RNA helicases and controls ATP binding and hydrolysis.</text>
</comment>
<evidence type="ECO:0000256" key="4">
    <source>
        <dbReference type="ARBA" id="ARBA00022840"/>
    </source>
</evidence>
<dbReference type="SUPFAM" id="SSF52540">
    <property type="entry name" value="P-loop containing nucleoside triphosphate hydrolases"/>
    <property type="match status" value="1"/>
</dbReference>
<name>A0A6A7FYQ6_9CRUS</name>
<dbReference type="PANTHER" id="PTHR24031">
    <property type="entry name" value="RNA HELICASE"/>
    <property type="match status" value="1"/>
</dbReference>
<dbReference type="EC" id="3.6.4.13" evidence="7"/>
<reference evidence="11" key="1">
    <citation type="submission" date="2017-11" db="EMBL/GenBank/DDBJ databases">
        <title>The sensing device of the deep-sea amphipod.</title>
        <authorList>
            <person name="Kobayashi H."/>
            <person name="Nagahama T."/>
            <person name="Arai W."/>
            <person name="Sasagawa Y."/>
            <person name="Umeda M."/>
            <person name="Hayashi T."/>
            <person name="Nikaido I."/>
            <person name="Watanabe H."/>
            <person name="Oguri K."/>
            <person name="Kitazato H."/>
            <person name="Fujioka K."/>
            <person name="Kido Y."/>
            <person name="Takami H."/>
        </authorList>
    </citation>
    <scope>NUCLEOTIDE SEQUENCE</scope>
    <source>
        <tissue evidence="11">Whole body</tissue>
    </source>
</reference>
<evidence type="ECO:0000256" key="7">
    <source>
        <dbReference type="RuleBase" id="RU365068"/>
    </source>
</evidence>
<dbReference type="CDD" id="cd18787">
    <property type="entry name" value="SF2_C_DEAD"/>
    <property type="match status" value="1"/>
</dbReference>
<dbReference type="Gene3D" id="3.40.50.300">
    <property type="entry name" value="P-loop containing nucleotide triphosphate hydrolases"/>
    <property type="match status" value="2"/>
</dbReference>
<dbReference type="InterPro" id="IPR025313">
    <property type="entry name" value="SPB4-like_CTE"/>
</dbReference>
<dbReference type="PROSITE" id="PS00039">
    <property type="entry name" value="DEAD_ATP_HELICASE"/>
    <property type="match status" value="1"/>
</dbReference>
<evidence type="ECO:0000256" key="1">
    <source>
        <dbReference type="ARBA" id="ARBA00022741"/>
    </source>
</evidence>
<dbReference type="PROSITE" id="PS51192">
    <property type="entry name" value="HELICASE_ATP_BIND_1"/>
    <property type="match status" value="1"/>
</dbReference>
<evidence type="ECO:0000259" key="9">
    <source>
        <dbReference type="PROSITE" id="PS51192"/>
    </source>
</evidence>